<dbReference type="InterPro" id="IPR001909">
    <property type="entry name" value="KRAB"/>
</dbReference>
<evidence type="ECO:0000313" key="2">
    <source>
        <dbReference type="EMBL" id="KAF5924346.1"/>
    </source>
</evidence>
<dbReference type="Pfam" id="PF01352">
    <property type="entry name" value="KRAB"/>
    <property type="match status" value="1"/>
</dbReference>
<accession>A0A7J7F9H8</accession>
<dbReference type="CDD" id="cd07765">
    <property type="entry name" value="KRAB_A-box"/>
    <property type="match status" value="1"/>
</dbReference>
<gene>
    <name evidence="2" type="ORF">HPG69_012600</name>
</gene>
<dbReference type="PROSITE" id="PS50805">
    <property type="entry name" value="KRAB"/>
    <property type="match status" value="1"/>
</dbReference>
<dbReference type="InterPro" id="IPR036051">
    <property type="entry name" value="KRAB_dom_sf"/>
</dbReference>
<dbReference type="Proteomes" id="UP000551758">
    <property type="component" value="Unassembled WGS sequence"/>
</dbReference>
<keyword evidence="3" id="KW-1185">Reference proteome</keyword>
<sequence>MFEDVSVHFFLEEWGLLDEAQRILCHNVMLENWALVVSLGGEPWVPGQADMTPAAARGACSGRALASGNWGGHDVRAEFMCPGYLCGAEDGETSYGQNVSCKLSAPEAAEWREPFSRNEDRALFLKSCGVYTLEKPFTGRDIGKDFSAS</sequence>
<protein>
    <recommendedName>
        <fullName evidence="1">KRAB domain-containing protein</fullName>
    </recommendedName>
</protein>
<dbReference type="SMART" id="SM00349">
    <property type="entry name" value="KRAB"/>
    <property type="match status" value="1"/>
</dbReference>
<dbReference type="SUPFAM" id="SSF109640">
    <property type="entry name" value="KRAB domain (Kruppel-associated box)"/>
    <property type="match status" value="1"/>
</dbReference>
<reference evidence="2 3" key="1">
    <citation type="journal article" date="2020" name="Mol. Biol. Evol.">
        <title>Interspecific Gene Flow and the Evolution of Specialization in Black and White Rhinoceros.</title>
        <authorList>
            <person name="Moodley Y."/>
            <person name="Westbury M.V."/>
            <person name="Russo I.M."/>
            <person name="Gopalakrishnan S."/>
            <person name="Rakotoarivelo A."/>
            <person name="Olsen R.A."/>
            <person name="Prost S."/>
            <person name="Tunstall T."/>
            <person name="Ryder O.A."/>
            <person name="Dalen L."/>
            <person name="Bruford M.W."/>
        </authorList>
    </citation>
    <scope>NUCLEOTIDE SEQUENCE [LARGE SCALE GENOMIC DNA]</scope>
    <source>
        <strain evidence="2">SBR-YM</strain>
        <tissue evidence="2">Skin</tissue>
    </source>
</reference>
<evidence type="ECO:0000313" key="3">
    <source>
        <dbReference type="Proteomes" id="UP000551758"/>
    </source>
</evidence>
<dbReference type="AlphaFoldDB" id="A0A7J7F9H8"/>
<organism evidence="2 3">
    <name type="scientific">Diceros bicornis minor</name>
    <name type="common">South-central black rhinoceros</name>
    <dbReference type="NCBI Taxonomy" id="77932"/>
    <lineage>
        <taxon>Eukaryota</taxon>
        <taxon>Metazoa</taxon>
        <taxon>Chordata</taxon>
        <taxon>Craniata</taxon>
        <taxon>Vertebrata</taxon>
        <taxon>Euteleostomi</taxon>
        <taxon>Mammalia</taxon>
        <taxon>Eutheria</taxon>
        <taxon>Laurasiatheria</taxon>
        <taxon>Perissodactyla</taxon>
        <taxon>Rhinocerotidae</taxon>
        <taxon>Diceros</taxon>
    </lineage>
</organism>
<dbReference type="GO" id="GO:0006355">
    <property type="term" value="P:regulation of DNA-templated transcription"/>
    <property type="evidence" value="ECO:0007669"/>
    <property type="project" value="InterPro"/>
</dbReference>
<feature type="domain" description="KRAB" evidence="1">
    <location>
        <begin position="1"/>
        <end position="74"/>
    </location>
</feature>
<dbReference type="EMBL" id="JACDTQ010001023">
    <property type="protein sequence ID" value="KAF5924346.1"/>
    <property type="molecule type" value="Genomic_DNA"/>
</dbReference>
<proteinExistence type="predicted"/>
<comment type="caution">
    <text evidence="2">The sequence shown here is derived from an EMBL/GenBank/DDBJ whole genome shotgun (WGS) entry which is preliminary data.</text>
</comment>
<name>A0A7J7F9H8_DICBM</name>
<evidence type="ECO:0000259" key="1">
    <source>
        <dbReference type="PROSITE" id="PS50805"/>
    </source>
</evidence>
<dbReference type="InterPro" id="IPR050169">
    <property type="entry name" value="Krueppel_C2H2_ZnF"/>
</dbReference>
<dbReference type="PANTHER" id="PTHR23232">
    <property type="entry name" value="KRAB DOMAIN C2H2 ZINC FINGER"/>
    <property type="match status" value="1"/>
</dbReference>
<dbReference type="PANTHER" id="PTHR23232:SF133">
    <property type="entry name" value="RIKEN CDNA 1700020N01 GENE"/>
    <property type="match status" value="1"/>
</dbReference>
<dbReference type="Gene3D" id="6.10.140.140">
    <property type="match status" value="1"/>
</dbReference>